<keyword evidence="15" id="KW-0675">Receptor</keyword>
<keyword evidence="8 10" id="KW-0472">Membrane</keyword>
<dbReference type="EMBL" id="JAPFCC010000001">
    <property type="protein sequence ID" value="MCW7554204.1"/>
    <property type="molecule type" value="Genomic_DNA"/>
</dbReference>
<evidence type="ECO:0000256" key="3">
    <source>
        <dbReference type="ARBA" id="ARBA00022448"/>
    </source>
</evidence>
<comment type="caution">
    <text evidence="15">The sequence shown here is derived from an EMBL/GenBank/DDBJ whole genome shotgun (WGS) entry which is preliminary data.</text>
</comment>
<evidence type="ECO:0000313" key="15">
    <source>
        <dbReference type="EMBL" id="MCW7554204.1"/>
    </source>
</evidence>
<evidence type="ECO:0000256" key="4">
    <source>
        <dbReference type="ARBA" id="ARBA00022452"/>
    </source>
</evidence>
<dbReference type="CDD" id="cd01347">
    <property type="entry name" value="ligand_gated_channel"/>
    <property type="match status" value="1"/>
</dbReference>
<dbReference type="InterPro" id="IPR010949">
    <property type="entry name" value="TonB_Hb/transfer/lactofer_rcpt"/>
</dbReference>
<evidence type="ECO:0000313" key="16">
    <source>
        <dbReference type="Proteomes" id="UP001209854"/>
    </source>
</evidence>
<dbReference type="Pfam" id="PF00593">
    <property type="entry name" value="TonB_dep_Rec_b-barrel"/>
    <property type="match status" value="1"/>
</dbReference>
<dbReference type="InterPro" id="IPR010917">
    <property type="entry name" value="TonB_rcpt_CS"/>
</dbReference>
<evidence type="ECO:0000256" key="11">
    <source>
        <dbReference type="PROSITE-ProRule" id="PRU10144"/>
    </source>
</evidence>
<keyword evidence="9 10" id="KW-0998">Cell outer membrane</keyword>
<name>A0ABT3MYY1_9GAMM</name>
<sequence length="718" mass="80424">MITGPVIADISESNSLDNDQVIVLPQVSVIASKVDASNVGKSTLTSEQIDRRQATTVQELLDDLPGTSLSGSPRVGGHTISIWGFGADVEDVQVRLDGAPKMFQKYRQGSLFIEPELLKAVEVNKGPHSALYGNGAFGGVINLETKDADDLLKPNQTVGAMVKYGFGTNNNMELYSGSVYAGGKDNPFDVVVNINKRRAGNMEDGEGNTFNYSGMNSKSGLIKLGYDFQNGHDINLTYILNKDGGTVPFAAKRGLFELRGDLRSKTVWRETDDETVVFKHHYISGDWFDTSFTLSMANTDQYDKRPENATKFKGANMGNKNWTDYKTWFAELKNVQTFNVMRVPNTLTYGVQFHKEERDVMMVNLSKEGRGEYNNGYYQPYYMPGGTQTFWSAFIQDEIVIDRLTITPSLRYDHITNKGVPNLAPQFNNPEAGHDYSKKSYAGFSPRLGLYYRLNQNTALFGDISHSFRAPVVDELYHVQSQRAGVSAVSRSLKPETINAIRVGFLKSFDGVVTSDDNLLVRTTLFHQEVKDNIHSRLGEYTKRDSTGSKLPKQDYYLNHKGYYVQGIEAELFYDAPRVFASLNFSIMDSEYKGTPRDPNGVDAPVNEVPPQEANMVLGYKWLEQDVRLGWRGKFVKNSGDTVIELDPDYHLYALYGRSKGYAVHGLFMEWEPKANHLNGLKAVVSVDNLFNKSYEPYLAARVPGMGRNVKATVSWKF</sequence>
<feature type="domain" description="TonB-dependent receptor plug" evidence="14">
    <location>
        <begin position="41"/>
        <end position="140"/>
    </location>
</feature>
<dbReference type="SUPFAM" id="SSF56935">
    <property type="entry name" value="Porins"/>
    <property type="match status" value="1"/>
</dbReference>
<keyword evidence="16" id="KW-1185">Reference proteome</keyword>
<dbReference type="InterPro" id="IPR037066">
    <property type="entry name" value="Plug_dom_sf"/>
</dbReference>
<keyword evidence="6" id="KW-0732">Signal</keyword>
<dbReference type="RefSeq" id="WP_262563942.1">
    <property type="nucleotide sequence ID" value="NZ_JAPFCC010000001.1"/>
</dbReference>
<evidence type="ECO:0000259" key="13">
    <source>
        <dbReference type="Pfam" id="PF00593"/>
    </source>
</evidence>
<comment type="subcellular location">
    <subcellularLocation>
        <location evidence="1 10">Cell outer membrane</location>
        <topology evidence="1 10">Multi-pass membrane protein</topology>
    </subcellularLocation>
</comment>
<dbReference type="Gene3D" id="2.40.170.20">
    <property type="entry name" value="TonB-dependent receptor, beta-barrel domain"/>
    <property type="match status" value="1"/>
</dbReference>
<dbReference type="Gene3D" id="2.170.130.10">
    <property type="entry name" value="TonB-dependent receptor, plug domain"/>
    <property type="match status" value="1"/>
</dbReference>
<accession>A0ABT3MYY1</accession>
<dbReference type="PANTHER" id="PTHR30442">
    <property type="entry name" value="IRON III DICITRATE TRANSPORT PROTEIN FECA"/>
    <property type="match status" value="1"/>
</dbReference>
<evidence type="ECO:0000256" key="9">
    <source>
        <dbReference type="ARBA" id="ARBA00023237"/>
    </source>
</evidence>
<keyword evidence="7 12" id="KW-0798">TonB box</keyword>
<dbReference type="Pfam" id="PF07715">
    <property type="entry name" value="Plug"/>
    <property type="match status" value="1"/>
</dbReference>
<comment type="similarity">
    <text evidence="2 10 12">Belongs to the TonB-dependent receptor family.</text>
</comment>
<dbReference type="InterPro" id="IPR012910">
    <property type="entry name" value="Plug_dom"/>
</dbReference>
<evidence type="ECO:0000256" key="2">
    <source>
        <dbReference type="ARBA" id="ARBA00009810"/>
    </source>
</evidence>
<organism evidence="15 16">
    <name type="scientific">Endozoicomonas gorgoniicola</name>
    <dbReference type="NCBI Taxonomy" id="1234144"/>
    <lineage>
        <taxon>Bacteria</taxon>
        <taxon>Pseudomonadati</taxon>
        <taxon>Pseudomonadota</taxon>
        <taxon>Gammaproteobacteria</taxon>
        <taxon>Oceanospirillales</taxon>
        <taxon>Endozoicomonadaceae</taxon>
        <taxon>Endozoicomonas</taxon>
    </lineage>
</organism>
<protein>
    <submittedName>
        <fullName evidence="15">TonB-dependent hemoglobin/transferrin/lactoferrin family receptor</fullName>
    </submittedName>
</protein>
<proteinExistence type="inferred from homology"/>
<evidence type="ECO:0000256" key="1">
    <source>
        <dbReference type="ARBA" id="ARBA00004571"/>
    </source>
</evidence>
<dbReference type="PROSITE" id="PS01156">
    <property type="entry name" value="TONB_DEPENDENT_REC_2"/>
    <property type="match status" value="1"/>
</dbReference>
<evidence type="ECO:0000259" key="14">
    <source>
        <dbReference type="Pfam" id="PF07715"/>
    </source>
</evidence>
<dbReference type="PANTHER" id="PTHR30442:SF0">
    <property type="entry name" value="FE(3+) DICITRATE TRANSPORT PROTEIN FECA"/>
    <property type="match status" value="1"/>
</dbReference>
<keyword evidence="3 10" id="KW-0813">Transport</keyword>
<dbReference type="InterPro" id="IPR039426">
    <property type="entry name" value="TonB-dep_rcpt-like"/>
</dbReference>
<dbReference type="NCBIfam" id="TIGR01786">
    <property type="entry name" value="TonB-hemlactrns"/>
    <property type="match status" value="1"/>
</dbReference>
<evidence type="ECO:0000256" key="5">
    <source>
        <dbReference type="ARBA" id="ARBA00022692"/>
    </source>
</evidence>
<evidence type="ECO:0000256" key="12">
    <source>
        <dbReference type="RuleBase" id="RU003357"/>
    </source>
</evidence>
<feature type="domain" description="TonB-dependent receptor-like beta-barrel" evidence="13">
    <location>
        <begin position="226"/>
        <end position="690"/>
    </location>
</feature>
<dbReference type="InterPro" id="IPR011276">
    <property type="entry name" value="TonB_haem/Hb_rcpt"/>
</dbReference>
<evidence type="ECO:0000256" key="7">
    <source>
        <dbReference type="ARBA" id="ARBA00023077"/>
    </source>
</evidence>
<dbReference type="InterPro" id="IPR000531">
    <property type="entry name" value="Beta-barrel_TonB"/>
</dbReference>
<keyword evidence="5 10" id="KW-0812">Transmembrane</keyword>
<dbReference type="NCBIfam" id="TIGR01785">
    <property type="entry name" value="TonB-hemin"/>
    <property type="match status" value="1"/>
</dbReference>
<reference evidence="15 16" key="1">
    <citation type="submission" date="2022-10" db="EMBL/GenBank/DDBJ databases">
        <title>High-quality genome sequences of two octocoral-associated bacteria, Endozoicomonas euniceicola EF212 and Endozoicomonas gorgoniicola PS125.</title>
        <authorList>
            <person name="Chiou Y.-J."/>
            <person name="Chen Y.-H."/>
        </authorList>
    </citation>
    <scope>NUCLEOTIDE SEQUENCE [LARGE SCALE GENOMIC DNA]</scope>
    <source>
        <strain evidence="15 16">PS125</strain>
    </source>
</reference>
<evidence type="ECO:0000256" key="6">
    <source>
        <dbReference type="ARBA" id="ARBA00022729"/>
    </source>
</evidence>
<evidence type="ECO:0000256" key="8">
    <source>
        <dbReference type="ARBA" id="ARBA00023136"/>
    </source>
</evidence>
<keyword evidence="4 10" id="KW-1134">Transmembrane beta strand</keyword>
<dbReference type="InterPro" id="IPR036942">
    <property type="entry name" value="Beta-barrel_TonB_sf"/>
</dbReference>
<dbReference type="PROSITE" id="PS52016">
    <property type="entry name" value="TONB_DEPENDENT_REC_3"/>
    <property type="match status" value="1"/>
</dbReference>
<gene>
    <name evidence="15" type="ORF">NX722_16570</name>
</gene>
<feature type="short sequence motif" description="TonB C-terminal box" evidence="11">
    <location>
        <begin position="701"/>
        <end position="718"/>
    </location>
</feature>
<dbReference type="Proteomes" id="UP001209854">
    <property type="component" value="Unassembled WGS sequence"/>
</dbReference>
<evidence type="ECO:0000256" key="10">
    <source>
        <dbReference type="PROSITE-ProRule" id="PRU01360"/>
    </source>
</evidence>